<protein>
    <submittedName>
        <fullName evidence="2">Uncharacterized protein</fullName>
    </submittedName>
</protein>
<reference evidence="2" key="1">
    <citation type="submission" date="2018-02" db="EMBL/GenBank/DDBJ databases">
        <title>Rhizophora mucronata_Transcriptome.</title>
        <authorList>
            <person name="Meera S.P."/>
            <person name="Sreeshan A."/>
            <person name="Augustine A."/>
        </authorList>
    </citation>
    <scope>NUCLEOTIDE SEQUENCE</scope>
    <source>
        <tissue evidence="2">Leaf</tissue>
    </source>
</reference>
<accession>A0A2P2PKN1</accession>
<feature type="compositionally biased region" description="Basic and acidic residues" evidence="1">
    <location>
        <begin position="96"/>
        <end position="114"/>
    </location>
</feature>
<name>A0A2P2PKN1_RHIMU</name>
<proteinExistence type="predicted"/>
<feature type="region of interest" description="Disordered" evidence="1">
    <location>
        <begin position="52"/>
        <end position="73"/>
    </location>
</feature>
<evidence type="ECO:0000313" key="2">
    <source>
        <dbReference type="EMBL" id="MBX55287.1"/>
    </source>
</evidence>
<dbReference type="AlphaFoldDB" id="A0A2P2PKN1"/>
<feature type="region of interest" description="Disordered" evidence="1">
    <location>
        <begin position="91"/>
        <end position="114"/>
    </location>
</feature>
<sequence>MFVHEEKLKRPEAEERRLRFRLRSLSSVSPLRGTMEPPVRFRSSRTSLVTRSVVGSQVTPSHEPKQGSVEFVQEKSPLEFSDIEALKASKAMESGLDEHKSVKQSKKNAENRREETKIFSANIFFLSLSRGNGRENEE</sequence>
<dbReference type="EMBL" id="GGEC01074803">
    <property type="protein sequence ID" value="MBX55287.1"/>
    <property type="molecule type" value="Transcribed_RNA"/>
</dbReference>
<organism evidence="2">
    <name type="scientific">Rhizophora mucronata</name>
    <name type="common">Asiatic mangrove</name>
    <dbReference type="NCBI Taxonomy" id="61149"/>
    <lineage>
        <taxon>Eukaryota</taxon>
        <taxon>Viridiplantae</taxon>
        <taxon>Streptophyta</taxon>
        <taxon>Embryophyta</taxon>
        <taxon>Tracheophyta</taxon>
        <taxon>Spermatophyta</taxon>
        <taxon>Magnoliopsida</taxon>
        <taxon>eudicotyledons</taxon>
        <taxon>Gunneridae</taxon>
        <taxon>Pentapetalae</taxon>
        <taxon>rosids</taxon>
        <taxon>fabids</taxon>
        <taxon>Malpighiales</taxon>
        <taxon>Rhizophoraceae</taxon>
        <taxon>Rhizophora</taxon>
    </lineage>
</organism>
<evidence type="ECO:0000256" key="1">
    <source>
        <dbReference type="SAM" id="MobiDB-lite"/>
    </source>
</evidence>